<proteinExistence type="predicted"/>
<name>G8JYL9_RHOFA</name>
<keyword evidence="1" id="KW-0614">Plasmid</keyword>
<dbReference type="AlphaFoldDB" id="G8JYL9"/>
<reference evidence="1" key="5">
    <citation type="journal article" date="2012" name="Mol. Plant Microbe Interact.">
        <title>pFiD188, the linear virulence plasmid of Rhodococcus fascians D188.</title>
        <authorList>
            <person name="Francis I."/>
            <person name="De Keyser A."/>
            <person name="De Backer P."/>
            <person name="Simon-Mateo C."/>
            <person name="Kalkus J."/>
            <person name="Pertry I."/>
            <person name="Ardiles-Diaz W."/>
            <person name="De Rycke R."/>
            <person name="Vandeputte O.M."/>
            <person name="El Jaziri M."/>
            <person name="Holsters M."/>
            <person name="Vereecke D."/>
        </authorList>
    </citation>
    <scope>NUCLEOTIDE SEQUENCE</scope>
    <source>
        <strain evidence="1">D188</strain>
        <plasmid evidence="1">pFiD188</plasmid>
    </source>
</reference>
<dbReference type="PATRIC" id="fig|1051973.4.peg.4911"/>
<evidence type="ECO:0000313" key="1">
    <source>
        <dbReference type="EMBL" id="AET25140.1"/>
    </source>
</evidence>
<reference evidence="1" key="1">
    <citation type="journal article" date="2009" name="Proc. Natl. Acad. Sci. U.S.A.">
        <title>Identification of Rhodococcus fascians cytokinins and their modus operandi to reshape the plant.</title>
        <authorList>
            <person name="Pertry I."/>
            <person name="Vaclavikova K."/>
            <person name="Depuydt S."/>
            <person name="Galuszka P."/>
            <person name="Spichal L."/>
            <person name="Temmerman W."/>
            <person name="Stes E."/>
            <person name="Schmulling T."/>
            <person name="Kakimoto T."/>
            <person name="Van Montagu M.C."/>
            <person name="Strnad M."/>
            <person name="Holsters M."/>
            <person name="Tarkowski P."/>
            <person name="Vereecke D."/>
        </authorList>
    </citation>
    <scope>NUCLEOTIDE SEQUENCE</scope>
    <source>
        <strain evidence="1">D188</strain>
        <plasmid evidence="1">pFiD188</plasmid>
    </source>
</reference>
<reference evidence="1" key="4">
    <citation type="submission" date="2011-06" db="EMBL/GenBank/DDBJ databases">
        <authorList>
            <person name="Vereecke D.M."/>
        </authorList>
    </citation>
    <scope>NUCLEOTIDE SEQUENCE</scope>
    <source>
        <strain evidence="1">D188</strain>
        <plasmid evidence="1">pFiD188</plasmid>
    </source>
</reference>
<reference evidence="1" key="2">
    <citation type="journal article" date="2010" name="Mol. Plant Microbe Interact.">
        <title>Rhodococcus fascians impacts plant development through the dynamic fas-mediated production of a cytokinin mix.</title>
        <authorList>
            <person name="Pertry I."/>
            <person name="Vaclavikova K."/>
            <person name="Gemrotova M."/>
            <person name="Spichal L."/>
            <person name="Galuszka P."/>
            <person name="Depuydt S."/>
            <person name="Temmerman W."/>
            <person name="Stes E."/>
            <person name="De Keyser A."/>
            <person name="Riefler M."/>
            <person name="Biondi S."/>
            <person name="Novak O."/>
            <person name="Schmulling T."/>
            <person name="Strnad M."/>
            <person name="Tarkowski P."/>
            <person name="Holsters M."/>
            <person name="Vereecke D."/>
        </authorList>
    </citation>
    <scope>NUCLEOTIDE SEQUENCE</scope>
    <source>
        <strain evidence="1">D188</strain>
        <plasmid evidence="1">pFiD188</plasmid>
    </source>
</reference>
<accession>G8JYL9</accession>
<protein>
    <submittedName>
        <fullName evidence="1">Uncharacterized protein</fullName>
    </submittedName>
</protein>
<reference evidence="1" key="3">
    <citation type="journal article" date="2011" name="Annu. Rev. Phytopathol.">
        <title>A successful bacterial coup d'etat: how Rhodococcus fascians redirects plant development.</title>
        <authorList>
            <person name="Stes E."/>
            <person name="Vandeputte O.M."/>
            <person name="El Jaziri M."/>
            <person name="Holsters M."/>
            <person name="Vereecke D."/>
        </authorList>
    </citation>
    <scope>NUCLEOTIDE SEQUENCE</scope>
    <source>
        <strain evidence="1">D188</strain>
        <plasmid evidence="1">pFiD188</plasmid>
    </source>
</reference>
<sequence length="333" mass="37727">MSFWDSLAAGLSEEPPRRVIVSTRTLRSAIEDTLIYGFSRAALEVVLPDELDLTWAGTGTPVEADTKRSLIDGYLVGFEIPQLVALARRVLAECDVADHGLAVLIAEYEKGSSGVDSPAKNLIFAANGPKPEMVLRDAVSNDILITKNAEFCLVYDRPITEAGLSFQELIQWWREHQAMADTDDRDVGRSLYKRLRESLGKNEPERMVLDVYSRRYGEHGFGIPPLIPQVYLHYDPYTKYQRKGSSPLERQRMDFLLLFSARKRVVIEVDGRQHYANEDGRASTQLYAEMVTEDRRLRLAGYEVYRFGGKEFESPDAPSMLAAFFDELSSRMK</sequence>
<geneLocation type="plasmid" evidence="1">
    <name>pFiD188</name>
</geneLocation>
<dbReference type="RefSeq" id="WP_015586058.1">
    <property type="nucleotide sequence ID" value="NC_021080.1"/>
</dbReference>
<dbReference type="EMBL" id="JN093097">
    <property type="protein sequence ID" value="AET25140.1"/>
    <property type="molecule type" value="Genomic_DNA"/>
</dbReference>
<gene>
    <name evidence="1" type="ORF">pFi_004</name>
</gene>
<organism evidence="1">
    <name type="scientific">Rhodococcoides fascians D188</name>
    <dbReference type="NCBI Taxonomy" id="1051973"/>
    <lineage>
        <taxon>Bacteria</taxon>
        <taxon>Bacillati</taxon>
        <taxon>Actinomycetota</taxon>
        <taxon>Actinomycetes</taxon>
        <taxon>Mycobacteriales</taxon>
        <taxon>Nocardiaceae</taxon>
        <taxon>Rhodococcoides</taxon>
    </lineage>
</organism>
<dbReference type="KEGG" id="rfa:A3L23_04870"/>